<feature type="transmembrane region" description="Helical" evidence="6">
    <location>
        <begin position="66"/>
        <end position="85"/>
    </location>
</feature>
<feature type="transmembrane region" description="Helical" evidence="6">
    <location>
        <begin position="152"/>
        <end position="173"/>
    </location>
</feature>
<evidence type="ECO:0000313" key="9">
    <source>
        <dbReference type="Proteomes" id="UP000092444"/>
    </source>
</evidence>
<keyword evidence="3 6" id="KW-0812">Transmembrane</keyword>
<protein>
    <recommendedName>
        <fullName evidence="7">Major facilitator superfamily (MFS) profile domain-containing protein</fullName>
    </recommendedName>
</protein>
<comment type="subcellular location">
    <subcellularLocation>
        <location evidence="1">Membrane</location>
        <topology evidence="1">Multi-pass membrane protein</topology>
    </subcellularLocation>
</comment>
<keyword evidence="9" id="KW-1185">Reference proteome</keyword>
<dbReference type="EnsemblMetazoa" id="GMOY004520-RA">
    <property type="protein sequence ID" value="GMOY004520-PA"/>
    <property type="gene ID" value="GMOY004520"/>
</dbReference>
<evidence type="ECO:0000256" key="4">
    <source>
        <dbReference type="ARBA" id="ARBA00022989"/>
    </source>
</evidence>
<dbReference type="EMBL" id="CCAG010006430">
    <property type="status" value="NOT_ANNOTATED_CDS"/>
    <property type="molecule type" value="Genomic_DNA"/>
</dbReference>
<evidence type="ECO:0000313" key="8">
    <source>
        <dbReference type="EnsemblMetazoa" id="GMOY004520-PA"/>
    </source>
</evidence>
<evidence type="ECO:0000256" key="1">
    <source>
        <dbReference type="ARBA" id="ARBA00004141"/>
    </source>
</evidence>
<dbReference type="PANTHER" id="PTHR23511">
    <property type="entry name" value="SYNAPTIC VESICLE GLYCOPROTEIN 2"/>
    <property type="match status" value="1"/>
</dbReference>
<evidence type="ECO:0000256" key="3">
    <source>
        <dbReference type="ARBA" id="ARBA00022692"/>
    </source>
</evidence>
<feature type="domain" description="Major facilitator superfamily (MFS) profile" evidence="7">
    <location>
        <begin position="28"/>
        <end position="285"/>
    </location>
</feature>
<organism evidence="8 9">
    <name type="scientific">Glossina morsitans morsitans</name>
    <name type="common">Savannah tsetse fly</name>
    <dbReference type="NCBI Taxonomy" id="37546"/>
    <lineage>
        <taxon>Eukaryota</taxon>
        <taxon>Metazoa</taxon>
        <taxon>Ecdysozoa</taxon>
        <taxon>Arthropoda</taxon>
        <taxon>Hexapoda</taxon>
        <taxon>Insecta</taxon>
        <taxon>Pterygota</taxon>
        <taxon>Neoptera</taxon>
        <taxon>Endopterygota</taxon>
        <taxon>Diptera</taxon>
        <taxon>Brachycera</taxon>
        <taxon>Muscomorpha</taxon>
        <taxon>Hippoboscoidea</taxon>
        <taxon>Glossinidae</taxon>
        <taxon>Glossina</taxon>
    </lineage>
</organism>
<feature type="transmembrane region" description="Helical" evidence="6">
    <location>
        <begin position="94"/>
        <end position="113"/>
    </location>
</feature>
<dbReference type="InterPro" id="IPR011701">
    <property type="entry name" value="MFS"/>
</dbReference>
<keyword evidence="4 6" id="KW-1133">Transmembrane helix</keyword>
<evidence type="ECO:0000256" key="6">
    <source>
        <dbReference type="SAM" id="Phobius"/>
    </source>
</evidence>
<evidence type="ECO:0000256" key="2">
    <source>
        <dbReference type="ARBA" id="ARBA00022448"/>
    </source>
</evidence>
<dbReference type="GO" id="GO:0022857">
    <property type="term" value="F:transmembrane transporter activity"/>
    <property type="evidence" value="ECO:0007669"/>
    <property type="project" value="InterPro"/>
</dbReference>
<dbReference type="Proteomes" id="UP000092444">
    <property type="component" value="Unassembled WGS sequence"/>
</dbReference>
<feature type="transmembrane region" description="Helical" evidence="6">
    <location>
        <begin position="119"/>
        <end position="140"/>
    </location>
</feature>
<dbReference type="GO" id="GO:0016020">
    <property type="term" value="C:membrane"/>
    <property type="evidence" value="ECO:0007669"/>
    <property type="project" value="UniProtKB-SubCell"/>
</dbReference>
<dbReference type="STRING" id="37546.A0A1B0FKX5"/>
<dbReference type="InterPro" id="IPR036259">
    <property type="entry name" value="MFS_trans_sf"/>
</dbReference>
<sequence length="285" mass="31514">AKEEEEEERTDFETAIAVAGFGAFNVLLLLLAALSTFATLFSATSMSFVIPTAECDLHLNLNEKGLLNAITYAGMITSTIPWGLAADTIGRKKVLIAGLLSNAVFVVCCSLSQNVEQLLTFKFFDGVAVCGPYAVSLTYLSEFHGLKHRRLTIMIFGIFSPVSILILPIIAYAVLPYQLVLKTDYISLRSWNIFLLITAVVPLLAGILHMFFPESPKYLMSQGRNNEALKSIAIAYAINRRSTKASYPSLKTLSGKRKEAIIRFRENLDQLKPLFSKPYLPLALH</sequence>
<dbReference type="PROSITE" id="PS50850">
    <property type="entry name" value="MFS"/>
    <property type="match status" value="1"/>
</dbReference>
<evidence type="ECO:0000256" key="5">
    <source>
        <dbReference type="ARBA" id="ARBA00023136"/>
    </source>
</evidence>
<name>A0A1B0FKX5_GLOMM</name>
<feature type="transmembrane region" description="Helical" evidence="6">
    <location>
        <begin position="12"/>
        <end position="38"/>
    </location>
</feature>
<dbReference type="VEuPathDB" id="VectorBase:GMOY004520"/>
<proteinExistence type="predicted"/>
<dbReference type="AlphaFoldDB" id="A0A1B0FKX5"/>
<keyword evidence="5 6" id="KW-0472">Membrane</keyword>
<dbReference type="Pfam" id="PF07690">
    <property type="entry name" value="MFS_1"/>
    <property type="match status" value="1"/>
</dbReference>
<dbReference type="PANTHER" id="PTHR23511:SF36">
    <property type="entry name" value="EG:BACR7A4.13 PROTEIN-RELATED"/>
    <property type="match status" value="1"/>
</dbReference>
<dbReference type="InterPro" id="IPR020846">
    <property type="entry name" value="MFS_dom"/>
</dbReference>
<accession>A0A1B0FKX5</accession>
<feature type="transmembrane region" description="Helical" evidence="6">
    <location>
        <begin position="193"/>
        <end position="212"/>
    </location>
</feature>
<evidence type="ECO:0000259" key="7">
    <source>
        <dbReference type="PROSITE" id="PS50850"/>
    </source>
</evidence>
<dbReference type="SUPFAM" id="SSF103473">
    <property type="entry name" value="MFS general substrate transporter"/>
    <property type="match status" value="1"/>
</dbReference>
<dbReference type="Gene3D" id="1.20.1250.20">
    <property type="entry name" value="MFS general substrate transporter like domains"/>
    <property type="match status" value="1"/>
</dbReference>
<dbReference type="PhylomeDB" id="A0A1B0FKX5"/>
<reference evidence="8" key="1">
    <citation type="submission" date="2020-05" db="UniProtKB">
        <authorList>
            <consortium name="EnsemblMetazoa"/>
        </authorList>
    </citation>
    <scope>IDENTIFICATION</scope>
    <source>
        <strain evidence="8">Yale</strain>
    </source>
</reference>
<keyword evidence="2" id="KW-0813">Transport</keyword>